<dbReference type="EMBL" id="FOJN01000003">
    <property type="protein sequence ID" value="SFA45539.1"/>
    <property type="molecule type" value="Genomic_DNA"/>
</dbReference>
<dbReference type="RefSeq" id="WP_074921953.1">
    <property type="nucleotide sequence ID" value="NZ_FOJN01000003.1"/>
</dbReference>
<dbReference type="Proteomes" id="UP000182054">
    <property type="component" value="Unassembled WGS sequence"/>
</dbReference>
<dbReference type="Gene3D" id="2.30.110.10">
    <property type="entry name" value="Electron Transport, Fmn-binding Protein, Chain A"/>
    <property type="match status" value="1"/>
</dbReference>
<dbReference type="InterPro" id="IPR012349">
    <property type="entry name" value="Split_barrel_FMN-bd"/>
</dbReference>
<organism evidence="1 2">
    <name type="scientific">Rhodococcoides kroppenstedtii</name>
    <dbReference type="NCBI Taxonomy" id="293050"/>
    <lineage>
        <taxon>Bacteria</taxon>
        <taxon>Bacillati</taxon>
        <taxon>Actinomycetota</taxon>
        <taxon>Actinomycetes</taxon>
        <taxon>Mycobacteriales</taxon>
        <taxon>Nocardiaceae</taxon>
        <taxon>Rhodococcoides</taxon>
    </lineage>
</organism>
<evidence type="ECO:0000313" key="1">
    <source>
        <dbReference type="EMBL" id="SFA45539.1"/>
    </source>
</evidence>
<evidence type="ECO:0008006" key="3">
    <source>
        <dbReference type="Google" id="ProtNLM"/>
    </source>
</evidence>
<protein>
    <recommendedName>
        <fullName evidence="3">Deazaflavin-dependent oxidoreductase, nitroreductase family</fullName>
    </recommendedName>
</protein>
<accession>A0A1I0T184</accession>
<dbReference type="GeneID" id="85485128"/>
<dbReference type="AlphaFoldDB" id="A0A1I0T184"/>
<sequence>MSHALQDRRPPKWLVDRVANPLVRRLAPSRLGRHLPVAVLTVTGRRTERRSTVPVGVHEIDHHRLVFTDAPWRVNFRGGAPAQLLYAGERSTVNVTLVEDPTEVGNLFRAAFAAGITPAHIALRIPTGHTPSDEELAAQRNVLLLS</sequence>
<name>A0A1I0T184_9NOCA</name>
<dbReference type="OrthoDB" id="3292498at2"/>
<proteinExistence type="predicted"/>
<evidence type="ECO:0000313" key="2">
    <source>
        <dbReference type="Proteomes" id="UP000182054"/>
    </source>
</evidence>
<reference evidence="1 2" key="1">
    <citation type="submission" date="2016-10" db="EMBL/GenBank/DDBJ databases">
        <authorList>
            <person name="de Groot N.N."/>
        </authorList>
    </citation>
    <scope>NUCLEOTIDE SEQUENCE [LARGE SCALE GENOMIC DNA]</scope>
    <source>
        <strain evidence="1 2">DSM 44908</strain>
    </source>
</reference>
<gene>
    <name evidence="1" type="ORF">SAMN05444374_103285</name>
</gene>